<keyword evidence="1" id="KW-0472">Membrane</keyword>
<comment type="caution">
    <text evidence="2">The sequence shown here is derived from an EMBL/GenBank/DDBJ whole genome shotgun (WGS) entry which is preliminary data.</text>
</comment>
<gene>
    <name evidence="2" type="ORF">LCGC14_2419970</name>
</gene>
<dbReference type="AlphaFoldDB" id="A0A0F9E239"/>
<dbReference type="EMBL" id="LAZR01036765">
    <property type="protein sequence ID" value="KKL23981.1"/>
    <property type="molecule type" value="Genomic_DNA"/>
</dbReference>
<keyword evidence="1" id="KW-0812">Transmembrane</keyword>
<accession>A0A0F9E239</accession>
<name>A0A0F9E239_9ZZZZ</name>
<feature type="non-terminal residue" evidence="2">
    <location>
        <position position="40"/>
    </location>
</feature>
<protein>
    <submittedName>
        <fullName evidence="2">Uncharacterized protein</fullName>
    </submittedName>
</protein>
<feature type="transmembrane region" description="Helical" evidence="1">
    <location>
        <begin position="9"/>
        <end position="30"/>
    </location>
</feature>
<sequence>MIMMTTENILWITVAFGVVMIVQLIIFLYIQAHITAGTRS</sequence>
<proteinExistence type="predicted"/>
<organism evidence="2">
    <name type="scientific">marine sediment metagenome</name>
    <dbReference type="NCBI Taxonomy" id="412755"/>
    <lineage>
        <taxon>unclassified sequences</taxon>
        <taxon>metagenomes</taxon>
        <taxon>ecological metagenomes</taxon>
    </lineage>
</organism>
<keyword evidence="1" id="KW-1133">Transmembrane helix</keyword>
<evidence type="ECO:0000256" key="1">
    <source>
        <dbReference type="SAM" id="Phobius"/>
    </source>
</evidence>
<reference evidence="2" key="1">
    <citation type="journal article" date="2015" name="Nature">
        <title>Complex archaea that bridge the gap between prokaryotes and eukaryotes.</title>
        <authorList>
            <person name="Spang A."/>
            <person name="Saw J.H."/>
            <person name="Jorgensen S.L."/>
            <person name="Zaremba-Niedzwiedzka K."/>
            <person name="Martijn J."/>
            <person name="Lind A.E."/>
            <person name="van Eijk R."/>
            <person name="Schleper C."/>
            <person name="Guy L."/>
            <person name="Ettema T.J."/>
        </authorList>
    </citation>
    <scope>NUCLEOTIDE SEQUENCE</scope>
</reference>
<evidence type="ECO:0000313" key="2">
    <source>
        <dbReference type="EMBL" id="KKL23981.1"/>
    </source>
</evidence>